<dbReference type="PROSITE" id="PS50110">
    <property type="entry name" value="RESPONSE_REGULATORY"/>
    <property type="match status" value="1"/>
</dbReference>
<evidence type="ECO:0000313" key="8">
    <source>
        <dbReference type="EMBL" id="GFH72686.1"/>
    </source>
</evidence>
<dbReference type="Pfam" id="PF00072">
    <property type="entry name" value="Response_reg"/>
    <property type="match status" value="1"/>
</dbReference>
<dbReference type="GeneID" id="95070995"/>
<dbReference type="PROSITE" id="PS50043">
    <property type="entry name" value="HTH_LUXR_2"/>
    <property type="match status" value="1"/>
</dbReference>
<protein>
    <submittedName>
        <fullName evidence="8">DNA-binding response regulator</fullName>
    </submittedName>
</protein>
<reference evidence="8 9" key="1">
    <citation type="submission" date="2020-02" db="EMBL/GenBank/DDBJ databases">
        <title>Whole genome shotgun sequence of Streptomyces diastaticus subsp. diastaticus NBRC 13412.</title>
        <authorList>
            <person name="Ichikawa N."/>
            <person name="Komaki H."/>
            <person name="Tamura T."/>
        </authorList>
    </citation>
    <scope>NUCLEOTIDE SEQUENCE [LARGE SCALE GENOMIC DNA]</scope>
    <source>
        <strain evidence="8 9">NBRC 13412</strain>
    </source>
</reference>
<dbReference type="CDD" id="cd06170">
    <property type="entry name" value="LuxR_C_like"/>
    <property type="match status" value="1"/>
</dbReference>
<sequence>MSASATAIRVLICEDQALVRAGFVTILSAQPDMEVVGEVTDGRAAVRSAEELKPDVIVMDVRMPLLDGIEATRHLAGPASRSPARILIVTNFNVDAYVYEALRAGASGFLLKDAAPPELINAVRTVARGEALLAPAVTRALIGRHAERLRPAAAPVPPERERLKALTRREHEVLLLISEGLSNAEIATTLVLSPETVKTYVSRILTKLDLRDRVQAVVLAYRAGLAGSGNGERA</sequence>
<gene>
    <name evidence="8" type="ORF">Sdia_34540</name>
</gene>
<dbReference type="SMART" id="SM00421">
    <property type="entry name" value="HTH_LUXR"/>
    <property type="match status" value="1"/>
</dbReference>
<keyword evidence="2" id="KW-0805">Transcription regulation</keyword>
<dbReference type="PANTHER" id="PTHR43214">
    <property type="entry name" value="TWO-COMPONENT RESPONSE REGULATOR"/>
    <property type="match status" value="1"/>
</dbReference>
<evidence type="ECO:0000313" key="9">
    <source>
        <dbReference type="Proteomes" id="UP000472710"/>
    </source>
</evidence>
<dbReference type="InterPro" id="IPR058245">
    <property type="entry name" value="NreC/VraR/RcsB-like_REC"/>
</dbReference>
<evidence type="ECO:0000259" key="6">
    <source>
        <dbReference type="PROSITE" id="PS50043"/>
    </source>
</evidence>
<evidence type="ECO:0000256" key="5">
    <source>
        <dbReference type="PROSITE-ProRule" id="PRU00169"/>
    </source>
</evidence>
<keyword evidence="1 5" id="KW-0597">Phosphoprotein</keyword>
<evidence type="ECO:0000256" key="1">
    <source>
        <dbReference type="ARBA" id="ARBA00022553"/>
    </source>
</evidence>
<feature type="domain" description="Response regulatory" evidence="7">
    <location>
        <begin position="9"/>
        <end position="127"/>
    </location>
</feature>
<dbReference type="InterPro" id="IPR039420">
    <property type="entry name" value="WalR-like"/>
</dbReference>
<dbReference type="PROSITE" id="PS00622">
    <property type="entry name" value="HTH_LUXR_1"/>
    <property type="match status" value="1"/>
</dbReference>
<comment type="caution">
    <text evidence="8">The sequence shown here is derived from an EMBL/GenBank/DDBJ whole genome shotgun (WGS) entry which is preliminary data.</text>
</comment>
<evidence type="ECO:0000256" key="4">
    <source>
        <dbReference type="ARBA" id="ARBA00023163"/>
    </source>
</evidence>
<evidence type="ECO:0000256" key="3">
    <source>
        <dbReference type="ARBA" id="ARBA00023125"/>
    </source>
</evidence>
<evidence type="ECO:0000259" key="7">
    <source>
        <dbReference type="PROSITE" id="PS50110"/>
    </source>
</evidence>
<dbReference type="InterPro" id="IPR001789">
    <property type="entry name" value="Sig_transdc_resp-reg_receiver"/>
</dbReference>
<name>A0ABQ1CRC7_STRDI</name>
<evidence type="ECO:0000256" key="2">
    <source>
        <dbReference type="ARBA" id="ARBA00023015"/>
    </source>
</evidence>
<keyword evidence="4" id="KW-0804">Transcription</keyword>
<dbReference type="GO" id="GO:0003677">
    <property type="term" value="F:DNA binding"/>
    <property type="evidence" value="ECO:0007669"/>
    <property type="project" value="UniProtKB-KW"/>
</dbReference>
<feature type="domain" description="HTH luxR-type" evidence="6">
    <location>
        <begin position="159"/>
        <end position="224"/>
    </location>
</feature>
<dbReference type="SUPFAM" id="SSF46894">
    <property type="entry name" value="C-terminal effector domain of the bipartite response regulators"/>
    <property type="match status" value="1"/>
</dbReference>
<dbReference type="CDD" id="cd17535">
    <property type="entry name" value="REC_NarL-like"/>
    <property type="match status" value="1"/>
</dbReference>
<dbReference type="EMBL" id="BLLN01000003">
    <property type="protein sequence ID" value="GFH72686.1"/>
    <property type="molecule type" value="Genomic_DNA"/>
</dbReference>
<dbReference type="RefSeq" id="WP_124288373.1">
    <property type="nucleotide sequence ID" value="NZ_BLLN01000003.1"/>
</dbReference>
<dbReference type="PRINTS" id="PR00038">
    <property type="entry name" value="HTHLUXR"/>
</dbReference>
<dbReference type="SUPFAM" id="SSF52172">
    <property type="entry name" value="CheY-like"/>
    <property type="match status" value="1"/>
</dbReference>
<proteinExistence type="predicted"/>
<accession>A0ABQ1CRC7</accession>
<dbReference type="InterPro" id="IPR011006">
    <property type="entry name" value="CheY-like_superfamily"/>
</dbReference>
<dbReference type="InterPro" id="IPR016032">
    <property type="entry name" value="Sig_transdc_resp-reg_C-effctor"/>
</dbReference>
<keyword evidence="9" id="KW-1185">Reference proteome</keyword>
<dbReference type="Proteomes" id="UP000472710">
    <property type="component" value="Unassembled WGS sequence"/>
</dbReference>
<dbReference type="InterPro" id="IPR000792">
    <property type="entry name" value="Tscrpt_reg_LuxR_C"/>
</dbReference>
<dbReference type="Pfam" id="PF00196">
    <property type="entry name" value="GerE"/>
    <property type="match status" value="1"/>
</dbReference>
<dbReference type="PANTHER" id="PTHR43214:SF24">
    <property type="entry name" value="TRANSCRIPTIONAL REGULATORY PROTEIN NARL-RELATED"/>
    <property type="match status" value="1"/>
</dbReference>
<dbReference type="SMART" id="SM00448">
    <property type="entry name" value="REC"/>
    <property type="match status" value="1"/>
</dbReference>
<dbReference type="Gene3D" id="3.40.50.2300">
    <property type="match status" value="1"/>
</dbReference>
<organism evidence="8 9">
    <name type="scientific">Streptomyces diastaticus subsp. diastaticus</name>
    <dbReference type="NCBI Taxonomy" id="68040"/>
    <lineage>
        <taxon>Bacteria</taxon>
        <taxon>Bacillati</taxon>
        <taxon>Actinomycetota</taxon>
        <taxon>Actinomycetes</taxon>
        <taxon>Kitasatosporales</taxon>
        <taxon>Streptomycetaceae</taxon>
        <taxon>Streptomyces</taxon>
        <taxon>Streptomyces diastaticus group</taxon>
    </lineage>
</organism>
<keyword evidence="3 8" id="KW-0238">DNA-binding</keyword>
<feature type="modified residue" description="4-aspartylphosphate" evidence="5">
    <location>
        <position position="60"/>
    </location>
</feature>